<dbReference type="PANTHER" id="PTHR21301">
    <property type="entry name" value="REVERSE TRANSCRIPTASE"/>
    <property type="match status" value="1"/>
</dbReference>
<feature type="compositionally biased region" description="Acidic residues" evidence="1">
    <location>
        <begin position="31"/>
        <end position="50"/>
    </location>
</feature>
<dbReference type="PANTHER" id="PTHR21301:SF10">
    <property type="entry name" value="REVERSE TRANSCRIPTASE DOMAIN-CONTAINING PROTEIN"/>
    <property type="match status" value="1"/>
</dbReference>
<feature type="domain" description="Helix-turn-helix" evidence="2">
    <location>
        <begin position="435"/>
        <end position="492"/>
    </location>
</feature>
<protein>
    <recommendedName>
        <fullName evidence="2">Helix-turn-helix domain-containing protein</fullName>
    </recommendedName>
</protein>
<dbReference type="AlphaFoldDB" id="A0A815V377"/>
<sequence length="596" mass="70139">MIDQVHEFLNQVRQLLNTTEDNHTEDLLIEAEEEDNDDNENESEQWIDENEPGHCADVGDIVFTFKTIPGNQQSRHTLDSRLYQQILKMQGCQLLDVYNSNALYMCKNKEMQRKIMEHVKGTNAYSFMEKLCETNPTCVQQRLDTIVEQVTTLLNDLITSHSINDSQFRQMNVDRSTVRMDYLFFLPDTRQKHVPFQPIMVCSLGPTIGIARYIYRLLQPIYDHVALSTTFFKETDAVHAIEIYANKDLLLPTTLFASLHINDLCSILSHEEILQSLERFLNEYYKSDQRIQTITIDTILKLTKLILQNQFFIYKNNIYRQIKGGATESPFTILLMNIYLFYWQDELVKIMINQNEIFGRCFDKIFLTWNGSKNELCSLLYSTILKKNKQSSSSSSIKITTSIGKKINYMDAQIGHINGSLLTKVNHDTDTEPRSLPYVSNHPRLSYSTLIRASLIRAVLCCSNILDFYKERDDIEETFHSNGYTHDYTDDHVEQFFREFKSLKLKSYIIHQSKYETLRRRVFKYDQQQMNMTIKQRKDEQHKELWYISTTLKGKELIYLQELFKTIWQQYLDNHIEARNINIEIIGQPKYPSNTK</sequence>
<feature type="region of interest" description="Disordered" evidence="1">
    <location>
        <begin position="31"/>
        <end position="52"/>
    </location>
</feature>
<evidence type="ECO:0000313" key="4">
    <source>
        <dbReference type="EMBL" id="CAF1653510.1"/>
    </source>
</evidence>
<dbReference type="EMBL" id="CAJNOM010004201">
    <property type="protein sequence ID" value="CAF1653510.1"/>
    <property type="molecule type" value="Genomic_DNA"/>
</dbReference>
<organism evidence="3 6">
    <name type="scientific">Adineta steineri</name>
    <dbReference type="NCBI Taxonomy" id="433720"/>
    <lineage>
        <taxon>Eukaryota</taxon>
        <taxon>Metazoa</taxon>
        <taxon>Spiralia</taxon>
        <taxon>Gnathifera</taxon>
        <taxon>Rotifera</taxon>
        <taxon>Eurotatoria</taxon>
        <taxon>Bdelloidea</taxon>
        <taxon>Adinetida</taxon>
        <taxon>Adinetidae</taxon>
        <taxon>Adineta</taxon>
    </lineage>
</organism>
<evidence type="ECO:0000313" key="5">
    <source>
        <dbReference type="Proteomes" id="UP000663832"/>
    </source>
</evidence>
<name>A0A815V377_9BILA</name>
<evidence type="ECO:0000259" key="2">
    <source>
        <dbReference type="Pfam" id="PF26215"/>
    </source>
</evidence>
<accession>A0A815V377</accession>
<dbReference type="Pfam" id="PF26215">
    <property type="entry name" value="HTH_animal"/>
    <property type="match status" value="1"/>
</dbReference>
<evidence type="ECO:0000313" key="3">
    <source>
        <dbReference type="EMBL" id="CAF1530718.1"/>
    </source>
</evidence>
<dbReference type="EMBL" id="CAJNOI010003836">
    <property type="protein sequence ID" value="CAF1530718.1"/>
    <property type="molecule type" value="Genomic_DNA"/>
</dbReference>
<proteinExistence type="predicted"/>
<gene>
    <name evidence="3" type="ORF">BJG266_LOCUS44887</name>
    <name evidence="4" type="ORF">QVE165_LOCUS61857</name>
</gene>
<dbReference type="InterPro" id="IPR058912">
    <property type="entry name" value="HTH_animal"/>
</dbReference>
<dbReference type="Proteomes" id="UP000663877">
    <property type="component" value="Unassembled WGS sequence"/>
</dbReference>
<evidence type="ECO:0000313" key="6">
    <source>
        <dbReference type="Proteomes" id="UP000663877"/>
    </source>
</evidence>
<dbReference type="OrthoDB" id="10055188at2759"/>
<dbReference type="Proteomes" id="UP000663832">
    <property type="component" value="Unassembled WGS sequence"/>
</dbReference>
<comment type="caution">
    <text evidence="3">The sequence shown here is derived from an EMBL/GenBank/DDBJ whole genome shotgun (WGS) entry which is preliminary data.</text>
</comment>
<evidence type="ECO:0000256" key="1">
    <source>
        <dbReference type="SAM" id="MobiDB-lite"/>
    </source>
</evidence>
<keyword evidence="5" id="KW-1185">Reference proteome</keyword>
<reference evidence="3" key="1">
    <citation type="submission" date="2021-02" db="EMBL/GenBank/DDBJ databases">
        <authorList>
            <person name="Nowell W R."/>
        </authorList>
    </citation>
    <scope>NUCLEOTIDE SEQUENCE</scope>
</reference>